<comment type="caution">
    <text evidence="5">The sequence shown here is derived from an EMBL/GenBank/DDBJ whole genome shotgun (WGS) entry which is preliminary data.</text>
</comment>
<organism evidence="5 6">
    <name type="scientific">Agarivorans gilvus</name>
    <dbReference type="NCBI Taxonomy" id="680279"/>
    <lineage>
        <taxon>Bacteria</taxon>
        <taxon>Pseudomonadati</taxon>
        <taxon>Pseudomonadota</taxon>
        <taxon>Gammaproteobacteria</taxon>
        <taxon>Alteromonadales</taxon>
        <taxon>Alteromonadaceae</taxon>
        <taxon>Agarivorans</taxon>
    </lineage>
</organism>
<dbReference type="InterPro" id="IPR016163">
    <property type="entry name" value="Ald_DH_C"/>
</dbReference>
<evidence type="ECO:0000256" key="2">
    <source>
        <dbReference type="PROSITE-ProRule" id="PRU10007"/>
    </source>
</evidence>
<dbReference type="PANTHER" id="PTHR11699">
    <property type="entry name" value="ALDEHYDE DEHYDROGENASE-RELATED"/>
    <property type="match status" value="1"/>
</dbReference>
<dbReference type="InterPro" id="IPR029510">
    <property type="entry name" value="Ald_DH_CS_GLU"/>
</dbReference>
<dbReference type="Pfam" id="PF00171">
    <property type="entry name" value="Aldedh"/>
    <property type="match status" value="1"/>
</dbReference>
<protein>
    <submittedName>
        <fullName evidence="5">Aldehyde dehydrogenase</fullName>
    </submittedName>
</protein>
<comment type="similarity">
    <text evidence="3">Belongs to the aldehyde dehydrogenase family.</text>
</comment>
<dbReference type="InterPro" id="IPR016160">
    <property type="entry name" value="Ald_DH_CS_CYS"/>
</dbReference>
<dbReference type="SUPFAM" id="SSF53720">
    <property type="entry name" value="ALDH-like"/>
    <property type="match status" value="1"/>
</dbReference>
<dbReference type="Gene3D" id="3.40.309.10">
    <property type="entry name" value="Aldehyde Dehydrogenase, Chain A, domain 2"/>
    <property type="match status" value="1"/>
</dbReference>
<dbReference type="InterPro" id="IPR016161">
    <property type="entry name" value="Ald_DH/histidinol_DH"/>
</dbReference>
<dbReference type="RefSeq" id="WP_055733117.1">
    <property type="nucleotide sequence ID" value="NZ_BMDY01000017.1"/>
</dbReference>
<evidence type="ECO:0000256" key="3">
    <source>
        <dbReference type="RuleBase" id="RU003345"/>
    </source>
</evidence>
<evidence type="ECO:0000313" key="5">
    <source>
        <dbReference type="EMBL" id="GGB12964.1"/>
    </source>
</evidence>
<dbReference type="InterPro" id="IPR015590">
    <property type="entry name" value="Aldehyde_DH_dom"/>
</dbReference>
<dbReference type="PROSITE" id="PS00070">
    <property type="entry name" value="ALDEHYDE_DEHYDR_CYS"/>
    <property type="match status" value="1"/>
</dbReference>
<name>A0ABQ1I3J7_9ALTE</name>
<dbReference type="Proteomes" id="UP000651977">
    <property type="component" value="Unassembled WGS sequence"/>
</dbReference>
<accession>A0ABQ1I3J7</accession>
<evidence type="ECO:0000256" key="1">
    <source>
        <dbReference type="ARBA" id="ARBA00023002"/>
    </source>
</evidence>
<proteinExistence type="inferred from homology"/>
<sequence>MVQHDLQYWQDKAADLSFPCKAFINGEFVDAQSGNTFDSINPATGQLLASVAECDSADVELAVSAARKAFTSGVWSNKAPAERKAILQNFAAVIEQHQEQLALLESLDMGKPIGDAMSYDAPATARCIAWNAEAIDKIYDEVAPVTSEALALVTREALGVVAAIVPWNFPLVMTSWKIGPALATGNSVILKPSEKSPLTALYLAKLAKLAGIPDGVFNVLPGYGHTAGQALALHMDVDCITFTGSTAVGKKLVEFSGQSNLKRAFMECGGKSPNLVCADVADLDKAAATAVAAIFYNQGEVCTAGSRLIVHRSIHRQLLDKMLALVEQWQPGNPLDPNTSMGAMVDEMQMQRVLGFIEGAKAQGAKLVCGGEQVLSETGGYYIQPTIFDDVDASLDIVKQEIFGPVLVVQVFDELEQGIALANDTEYGLAAGVWTADINTAVKTSRALRAGTVFVNNWDGGDMTMPFGGFKQSGNGRDKSLHALEKYTELKSTWIDLS</sequence>
<keyword evidence="1 3" id="KW-0560">Oxidoreductase</keyword>
<dbReference type="Gene3D" id="3.40.605.10">
    <property type="entry name" value="Aldehyde Dehydrogenase, Chain A, domain 1"/>
    <property type="match status" value="1"/>
</dbReference>
<evidence type="ECO:0000313" key="6">
    <source>
        <dbReference type="Proteomes" id="UP000651977"/>
    </source>
</evidence>
<dbReference type="PROSITE" id="PS00687">
    <property type="entry name" value="ALDEHYDE_DEHYDR_GLU"/>
    <property type="match status" value="1"/>
</dbReference>
<dbReference type="EMBL" id="BMDY01000017">
    <property type="protein sequence ID" value="GGB12964.1"/>
    <property type="molecule type" value="Genomic_DNA"/>
</dbReference>
<dbReference type="CDD" id="cd07112">
    <property type="entry name" value="ALDH_GABALDH-PuuC"/>
    <property type="match status" value="1"/>
</dbReference>
<evidence type="ECO:0000259" key="4">
    <source>
        <dbReference type="Pfam" id="PF00171"/>
    </source>
</evidence>
<feature type="active site" evidence="2">
    <location>
        <position position="267"/>
    </location>
</feature>
<feature type="domain" description="Aldehyde dehydrogenase" evidence="4">
    <location>
        <begin position="28"/>
        <end position="492"/>
    </location>
</feature>
<dbReference type="InterPro" id="IPR016162">
    <property type="entry name" value="Ald_DH_N"/>
</dbReference>
<keyword evidence="6" id="KW-1185">Reference proteome</keyword>
<gene>
    <name evidence="5" type="ORF">GCM10007414_27900</name>
</gene>
<reference evidence="6" key="1">
    <citation type="journal article" date="2019" name="Int. J. Syst. Evol. Microbiol.">
        <title>The Global Catalogue of Microorganisms (GCM) 10K type strain sequencing project: providing services to taxonomists for standard genome sequencing and annotation.</title>
        <authorList>
            <consortium name="The Broad Institute Genomics Platform"/>
            <consortium name="The Broad Institute Genome Sequencing Center for Infectious Disease"/>
            <person name="Wu L."/>
            <person name="Ma J."/>
        </authorList>
    </citation>
    <scope>NUCLEOTIDE SEQUENCE [LARGE SCALE GENOMIC DNA]</scope>
    <source>
        <strain evidence="6">CGMCC 1.10131</strain>
    </source>
</reference>